<gene>
    <name evidence="2" type="ORF">DNTS_016518</name>
</gene>
<keyword evidence="3" id="KW-1185">Reference proteome</keyword>
<protein>
    <submittedName>
        <fullName evidence="2">Uncharacterized protein</fullName>
    </submittedName>
</protein>
<name>A0A553MR62_9TELE</name>
<feature type="region of interest" description="Disordered" evidence="1">
    <location>
        <begin position="437"/>
        <end position="458"/>
    </location>
</feature>
<comment type="caution">
    <text evidence="2">The sequence shown here is derived from an EMBL/GenBank/DDBJ whole genome shotgun (WGS) entry which is preliminary data.</text>
</comment>
<dbReference type="OrthoDB" id="6277657at2759"/>
<dbReference type="STRING" id="623744.A0A553MR62"/>
<evidence type="ECO:0000313" key="3">
    <source>
        <dbReference type="Proteomes" id="UP000316079"/>
    </source>
</evidence>
<dbReference type="EMBL" id="SRMA01027313">
    <property type="protein sequence ID" value="TRY55671.1"/>
    <property type="molecule type" value="Genomic_DNA"/>
</dbReference>
<evidence type="ECO:0000313" key="2">
    <source>
        <dbReference type="EMBL" id="TRY55671.1"/>
    </source>
</evidence>
<proteinExistence type="predicted"/>
<sequence>MVWTCATLSAKSFFESHMEETKSSEVSCHISSSTSNNGDLSPAGLHKLMLGLGGVFDLDVNMPGSNLIRQSGMQINMQAKKNSSASCSVREGHKMNMAISMDHFGWSRLRRLKCSGYHVRDRLHIILLGGRHKQSLIHSVGGRNHRQARFRSRRQWIGASRPILVPPLVMNVMSMGQMGFLVLWRLLRVNLSSNLSVNQIRSQISQVPTAGPRRGPSTLDLSSKAQICSMSRTEKLPVMVIGFCYFTKLALFHTFTHIPVNKSSLGIHQIKLVIQTSPGFSDGCCVAQHAHSTLHLRQVSSRHHSRRLVVNAHLETSGTPVHKLDASLGLDCGDGGVDIFGNHISTVEKTAGHVLTMARVALHHLIGRLKAGIDHWGVGGQREVDSRVGHQVGLKLCQIYIQGSIKTQRCYVIDGFVVDHEGTVRVLKGGVGVNRKSLHEERSEPRASASTETVEDQETLEPSALIRLKVDKDCSWDMFSSSSLTEESVEGVISSSNSFVTWHLTIWLDTMLQAIQLPACIAHLGSGLADTDVKGSEDEG</sequence>
<evidence type="ECO:0000256" key="1">
    <source>
        <dbReference type="SAM" id="MobiDB-lite"/>
    </source>
</evidence>
<accession>A0A553MR62</accession>
<dbReference type="AlphaFoldDB" id="A0A553MR62"/>
<organism evidence="2 3">
    <name type="scientific">Danionella cerebrum</name>
    <dbReference type="NCBI Taxonomy" id="2873325"/>
    <lineage>
        <taxon>Eukaryota</taxon>
        <taxon>Metazoa</taxon>
        <taxon>Chordata</taxon>
        <taxon>Craniata</taxon>
        <taxon>Vertebrata</taxon>
        <taxon>Euteleostomi</taxon>
        <taxon>Actinopterygii</taxon>
        <taxon>Neopterygii</taxon>
        <taxon>Teleostei</taxon>
        <taxon>Ostariophysi</taxon>
        <taxon>Cypriniformes</taxon>
        <taxon>Danionidae</taxon>
        <taxon>Danioninae</taxon>
        <taxon>Danionella</taxon>
    </lineage>
</organism>
<dbReference type="Proteomes" id="UP000316079">
    <property type="component" value="Unassembled WGS sequence"/>
</dbReference>
<reference evidence="2 3" key="1">
    <citation type="journal article" date="2019" name="Sci. Data">
        <title>Hybrid genome assembly and annotation of Danionella translucida.</title>
        <authorList>
            <person name="Kadobianskyi M."/>
            <person name="Schulze L."/>
            <person name="Schuelke M."/>
            <person name="Judkewitz B."/>
        </authorList>
    </citation>
    <scope>NUCLEOTIDE SEQUENCE [LARGE SCALE GENOMIC DNA]</scope>
    <source>
        <strain evidence="2 3">Bolton</strain>
    </source>
</reference>